<dbReference type="PANTHER" id="PTHR33609">
    <property type="entry name" value="LOW CALCIUM RESPONSE LOCUS PROTEIN S"/>
    <property type="match status" value="1"/>
</dbReference>
<dbReference type="AlphaFoldDB" id="A0A0F9E610"/>
<dbReference type="InterPro" id="IPR010921">
    <property type="entry name" value="Trp_repressor/repl_initiator"/>
</dbReference>
<dbReference type="Pfam" id="PF01527">
    <property type="entry name" value="HTH_Tnp_1"/>
    <property type="match status" value="1"/>
</dbReference>
<dbReference type="InterPro" id="IPR052546">
    <property type="entry name" value="Transposase_8_domain"/>
</dbReference>
<reference evidence="1" key="1">
    <citation type="journal article" date="2015" name="Nature">
        <title>Complex archaea that bridge the gap between prokaryotes and eukaryotes.</title>
        <authorList>
            <person name="Spang A."/>
            <person name="Saw J.H."/>
            <person name="Jorgensen S.L."/>
            <person name="Zaremba-Niedzwiedzka K."/>
            <person name="Martijn J."/>
            <person name="Lind A.E."/>
            <person name="van Eijk R."/>
            <person name="Schleper C."/>
            <person name="Guy L."/>
            <person name="Ettema T.J."/>
        </authorList>
    </citation>
    <scope>NUCLEOTIDE SEQUENCE</scope>
</reference>
<dbReference type="PANTHER" id="PTHR33609:SF1">
    <property type="entry name" value="TRANSPOSASE"/>
    <property type="match status" value="1"/>
</dbReference>
<dbReference type="SUPFAM" id="SSF48295">
    <property type="entry name" value="TrpR-like"/>
    <property type="match status" value="1"/>
</dbReference>
<gene>
    <name evidence="1" type="ORF">LCGC14_2464860</name>
</gene>
<name>A0A0F9E610_9ZZZZ</name>
<dbReference type="InterPro" id="IPR002514">
    <property type="entry name" value="Transposase_8"/>
</dbReference>
<accession>A0A0F9E610</accession>
<dbReference type="InterPro" id="IPR036388">
    <property type="entry name" value="WH-like_DNA-bd_sf"/>
</dbReference>
<evidence type="ECO:0000313" key="1">
    <source>
        <dbReference type="EMBL" id="KKL19498.1"/>
    </source>
</evidence>
<sequence>MLEINQLIMEDNKIEKHQQPAESYIKEIKRKTRSRFLAEEKVRIVMMGIRGEGKVSEICHQFGIVESLYYKWSKDFMEAGKRRLAGDLMREANTTEVKQLRQHLDEYKHMVGEQAHEIRMLKKSLNGNI</sequence>
<dbReference type="EMBL" id="LAZR01038467">
    <property type="protein sequence ID" value="KKL19498.1"/>
    <property type="molecule type" value="Genomic_DNA"/>
</dbReference>
<protein>
    <recommendedName>
        <fullName evidence="2">Transposase</fullName>
    </recommendedName>
</protein>
<organism evidence="1">
    <name type="scientific">marine sediment metagenome</name>
    <dbReference type="NCBI Taxonomy" id="412755"/>
    <lineage>
        <taxon>unclassified sequences</taxon>
        <taxon>metagenomes</taxon>
        <taxon>ecological metagenomes</taxon>
    </lineage>
</organism>
<proteinExistence type="predicted"/>
<dbReference type="Gene3D" id="1.10.10.10">
    <property type="entry name" value="Winged helix-like DNA-binding domain superfamily/Winged helix DNA-binding domain"/>
    <property type="match status" value="1"/>
</dbReference>
<dbReference type="GO" id="GO:0006313">
    <property type="term" value="P:DNA transposition"/>
    <property type="evidence" value="ECO:0007669"/>
    <property type="project" value="InterPro"/>
</dbReference>
<dbReference type="GO" id="GO:0043565">
    <property type="term" value="F:sequence-specific DNA binding"/>
    <property type="evidence" value="ECO:0007669"/>
    <property type="project" value="InterPro"/>
</dbReference>
<dbReference type="GO" id="GO:0004803">
    <property type="term" value="F:transposase activity"/>
    <property type="evidence" value="ECO:0007669"/>
    <property type="project" value="InterPro"/>
</dbReference>
<evidence type="ECO:0008006" key="2">
    <source>
        <dbReference type="Google" id="ProtNLM"/>
    </source>
</evidence>
<comment type="caution">
    <text evidence="1">The sequence shown here is derived from an EMBL/GenBank/DDBJ whole genome shotgun (WGS) entry which is preliminary data.</text>
</comment>